<protein>
    <submittedName>
        <fullName evidence="1">DOPA 4,5-dioxygenase</fullName>
    </submittedName>
</protein>
<evidence type="ECO:0000313" key="2">
    <source>
        <dbReference type="Proteomes" id="UP000831327"/>
    </source>
</evidence>
<reference evidence="1 2" key="1">
    <citation type="journal article" date="2016" name="Microbes Environ.">
        <title>Phylogenetically diverse aerobic anoxygenic phototrophic bacteria isolated from epilithic biofilms in Tama river, Japan.</title>
        <authorList>
            <person name="Hirose S."/>
            <person name="Matsuura K."/>
            <person name="Haruta S."/>
        </authorList>
    </citation>
    <scope>NUCLEOTIDE SEQUENCE [LARGE SCALE GENOMIC DNA]</scope>
    <source>
        <strain evidence="1 2">S08</strain>
    </source>
</reference>
<dbReference type="InterPro" id="IPR014980">
    <property type="entry name" value="DOPA_dioxygen"/>
</dbReference>
<accession>A0ABN6P3M2</accession>
<dbReference type="PANTHER" id="PTHR36423:SF2">
    <property type="entry name" value="AFR070WP"/>
    <property type="match status" value="1"/>
</dbReference>
<gene>
    <name evidence="1" type="ORF">Rmf_28290</name>
</gene>
<dbReference type="Proteomes" id="UP000831327">
    <property type="component" value="Chromosome"/>
</dbReference>
<dbReference type="Pfam" id="PF08883">
    <property type="entry name" value="DOPA_dioxygen"/>
    <property type="match status" value="1"/>
</dbReference>
<dbReference type="PANTHER" id="PTHR36423">
    <property type="entry name" value="AFR070WP"/>
    <property type="match status" value="1"/>
</dbReference>
<keyword evidence="2" id="KW-1185">Reference proteome</keyword>
<dbReference type="Gene3D" id="3.30.70.1240">
    <property type="entry name" value="DOPA-like domains"/>
    <property type="match status" value="1"/>
</dbReference>
<dbReference type="EMBL" id="AP025637">
    <property type="protein sequence ID" value="BDG72900.1"/>
    <property type="molecule type" value="Genomic_DNA"/>
</dbReference>
<organism evidence="1 2">
    <name type="scientific">Roseomonas fluvialis</name>
    <dbReference type="NCBI Taxonomy" id="1750527"/>
    <lineage>
        <taxon>Bacteria</taxon>
        <taxon>Pseudomonadati</taxon>
        <taxon>Pseudomonadota</taxon>
        <taxon>Alphaproteobacteria</taxon>
        <taxon>Acetobacterales</taxon>
        <taxon>Roseomonadaceae</taxon>
        <taxon>Roseomonas</taxon>
    </lineage>
</organism>
<dbReference type="RefSeq" id="WP_244407081.1">
    <property type="nucleotide sequence ID" value="NZ_AP025637.1"/>
</dbReference>
<dbReference type="InterPro" id="IPR023389">
    <property type="entry name" value="DOPA-like_sf"/>
</dbReference>
<sequence>MFAPPDAITGWHAHVYFDAASRDAAARLRDGIAAAFPDAVLGRWHDVPVGPHPQAMYQVAFAPALFPTLVPFLALNREGLAVLVHPDTGRQRADHERHAMWMGAVLPLDTARLPD</sequence>
<dbReference type="SUPFAM" id="SSF143410">
    <property type="entry name" value="DOPA-like"/>
    <property type="match status" value="1"/>
</dbReference>
<name>A0ABN6P3M2_9PROT</name>
<proteinExistence type="predicted"/>
<evidence type="ECO:0000313" key="1">
    <source>
        <dbReference type="EMBL" id="BDG72900.1"/>
    </source>
</evidence>
<dbReference type="PIRSF" id="PIRSF028139">
    <property type="entry name" value="DOPA-diox_rel_Mll2280"/>
    <property type="match status" value="1"/>
</dbReference>